<dbReference type="PANTHER" id="PTHR35446:SF3">
    <property type="entry name" value="CMD DOMAIN-CONTAINING PROTEIN"/>
    <property type="match status" value="1"/>
</dbReference>
<accession>A0ABP7QQT7</accession>
<evidence type="ECO:0000313" key="3">
    <source>
        <dbReference type="Proteomes" id="UP001500742"/>
    </source>
</evidence>
<dbReference type="Proteomes" id="UP001500742">
    <property type="component" value="Unassembled WGS sequence"/>
</dbReference>
<dbReference type="SUPFAM" id="SSF69118">
    <property type="entry name" value="AhpD-like"/>
    <property type="match status" value="1"/>
</dbReference>
<dbReference type="RefSeq" id="WP_259089466.1">
    <property type="nucleotide sequence ID" value="NZ_BAAAZC010000029.1"/>
</dbReference>
<dbReference type="Gene3D" id="1.20.1290.10">
    <property type="entry name" value="AhpD-like"/>
    <property type="match status" value="1"/>
</dbReference>
<dbReference type="EMBL" id="BAAAZC010000029">
    <property type="protein sequence ID" value="GAA3986336.1"/>
    <property type="molecule type" value="Genomic_DNA"/>
</dbReference>
<keyword evidence="3" id="KW-1185">Reference proteome</keyword>
<evidence type="ECO:0000259" key="1">
    <source>
        <dbReference type="Pfam" id="PF02627"/>
    </source>
</evidence>
<proteinExistence type="predicted"/>
<name>A0ABP7QQT7_9SPHI</name>
<sequence>MTRLKALNPDEATGKTKELFNAIQSKLGVVPNMMRTMGNSPALLEGYLNLSGALSHGKLGAKTGELLALAISEKNNCDYCLSAHTYIGEKLVHIDAEALNNARSANSADAKTAAILNFANVITTKQGMVSDADVNAIKEAGLTDGEIGEIVGHVALNVLTNYFNNIAKTAIDFPVVRAYNSVEA</sequence>
<feature type="domain" description="Carboxymuconolactone decarboxylase-like" evidence="1">
    <location>
        <begin position="41"/>
        <end position="87"/>
    </location>
</feature>
<comment type="caution">
    <text evidence="2">The sequence shown here is derived from an EMBL/GenBank/DDBJ whole genome shotgun (WGS) entry which is preliminary data.</text>
</comment>
<gene>
    <name evidence="2" type="ORF">GCM10022210_43430</name>
</gene>
<dbReference type="NCBIfam" id="TIGR00778">
    <property type="entry name" value="ahpD_dom"/>
    <property type="match status" value="1"/>
</dbReference>
<protein>
    <submittedName>
        <fullName evidence="2">Carboxymuconolactone decarboxylase family protein</fullName>
    </submittedName>
</protein>
<organism evidence="2 3">
    <name type="scientific">Mucilaginibacter dorajii</name>
    <dbReference type="NCBI Taxonomy" id="692994"/>
    <lineage>
        <taxon>Bacteria</taxon>
        <taxon>Pseudomonadati</taxon>
        <taxon>Bacteroidota</taxon>
        <taxon>Sphingobacteriia</taxon>
        <taxon>Sphingobacteriales</taxon>
        <taxon>Sphingobacteriaceae</taxon>
        <taxon>Mucilaginibacter</taxon>
    </lineage>
</organism>
<dbReference type="PANTHER" id="PTHR35446">
    <property type="entry name" value="SI:CH211-175M2.5"/>
    <property type="match status" value="1"/>
</dbReference>
<reference evidence="3" key="1">
    <citation type="journal article" date="2019" name="Int. J. Syst. Evol. Microbiol.">
        <title>The Global Catalogue of Microorganisms (GCM) 10K type strain sequencing project: providing services to taxonomists for standard genome sequencing and annotation.</title>
        <authorList>
            <consortium name="The Broad Institute Genomics Platform"/>
            <consortium name="The Broad Institute Genome Sequencing Center for Infectious Disease"/>
            <person name="Wu L."/>
            <person name="Ma J."/>
        </authorList>
    </citation>
    <scope>NUCLEOTIDE SEQUENCE [LARGE SCALE GENOMIC DNA]</scope>
    <source>
        <strain evidence="3">JCM 16601</strain>
    </source>
</reference>
<dbReference type="InterPro" id="IPR029032">
    <property type="entry name" value="AhpD-like"/>
</dbReference>
<evidence type="ECO:0000313" key="2">
    <source>
        <dbReference type="EMBL" id="GAA3986336.1"/>
    </source>
</evidence>
<dbReference type="InterPro" id="IPR003779">
    <property type="entry name" value="CMD-like"/>
</dbReference>
<dbReference type="Pfam" id="PF02627">
    <property type="entry name" value="CMD"/>
    <property type="match status" value="1"/>
</dbReference>
<dbReference type="InterPro" id="IPR004675">
    <property type="entry name" value="AhpD_core"/>
</dbReference>